<accession>A0A7W6LE95</accession>
<feature type="compositionally biased region" description="Basic and acidic residues" evidence="1">
    <location>
        <begin position="179"/>
        <end position="192"/>
    </location>
</feature>
<keyword evidence="5" id="KW-1185">Reference proteome</keyword>
<dbReference type="SMART" id="SM00850">
    <property type="entry name" value="LytTR"/>
    <property type="match status" value="1"/>
</dbReference>
<name>A0A7W6LE95_9HYPH</name>
<evidence type="ECO:0000256" key="1">
    <source>
        <dbReference type="SAM" id="MobiDB-lite"/>
    </source>
</evidence>
<reference evidence="4 5" key="1">
    <citation type="submission" date="2020-08" db="EMBL/GenBank/DDBJ databases">
        <title>Genomic Encyclopedia of Type Strains, Phase IV (KMG-IV): sequencing the most valuable type-strain genomes for metagenomic binning, comparative biology and taxonomic classification.</title>
        <authorList>
            <person name="Goeker M."/>
        </authorList>
    </citation>
    <scope>NUCLEOTIDE SEQUENCE [LARGE SCALE GENOMIC DNA]</scope>
    <source>
        <strain evidence="4 5">DSM 29514</strain>
    </source>
</reference>
<dbReference type="Gene3D" id="2.40.50.1020">
    <property type="entry name" value="LytTr DNA-binding domain"/>
    <property type="match status" value="1"/>
</dbReference>
<keyword evidence="2" id="KW-1133">Transmembrane helix</keyword>
<sequence>MTAGSPVEFVPEIGENLGAANRIGVNVRVKFVRSVYLQFTLRELQRFFGSSRFWATIVIVSIVFTVVGPFGTGASMPFLRRLAFWLFLQVIAFSIASFVIVLALAVLSRGGRHRLPIMMIGAIIAALPIGLAVEVLQAGFTGQSMSVGSTFEQIKISLLLSPLLCALTYLTMSPPASERQADEPMDWRHESKPPAVSQPEPSSQSSAEELADPPILSRLKPQHRGRLLRLAVQDHYTEVVTSRGKELVLLRFSDALNETAPVSGQRIHRSHWVADDHIAHLKRANGRLVAVTKAGEELPVSRPNEAKIRLKFSDSQPS</sequence>
<feature type="transmembrane region" description="Helical" evidence="2">
    <location>
        <begin position="115"/>
        <end position="133"/>
    </location>
</feature>
<gene>
    <name evidence="4" type="ORF">GGQ72_000212</name>
</gene>
<feature type="transmembrane region" description="Helical" evidence="2">
    <location>
        <begin position="53"/>
        <end position="71"/>
    </location>
</feature>
<proteinExistence type="predicted"/>
<feature type="domain" description="HTH LytTR-type" evidence="3">
    <location>
        <begin position="227"/>
        <end position="314"/>
    </location>
</feature>
<dbReference type="InterPro" id="IPR007492">
    <property type="entry name" value="LytTR_DNA-bd_dom"/>
</dbReference>
<evidence type="ECO:0000313" key="5">
    <source>
        <dbReference type="Proteomes" id="UP000519897"/>
    </source>
</evidence>
<comment type="caution">
    <text evidence="4">The sequence shown here is derived from an EMBL/GenBank/DDBJ whole genome shotgun (WGS) entry which is preliminary data.</text>
</comment>
<dbReference type="AlphaFoldDB" id="A0A7W6LE95"/>
<feature type="transmembrane region" description="Helical" evidence="2">
    <location>
        <begin position="83"/>
        <end position="108"/>
    </location>
</feature>
<dbReference type="RefSeq" id="WP_210300708.1">
    <property type="nucleotide sequence ID" value="NZ_CP049250.1"/>
</dbReference>
<dbReference type="PROSITE" id="PS50930">
    <property type="entry name" value="HTH_LYTTR"/>
    <property type="match status" value="1"/>
</dbReference>
<evidence type="ECO:0000313" key="4">
    <source>
        <dbReference type="EMBL" id="MBB4141713.1"/>
    </source>
</evidence>
<keyword evidence="2" id="KW-0812">Transmembrane</keyword>
<feature type="region of interest" description="Disordered" evidence="1">
    <location>
        <begin position="176"/>
        <end position="216"/>
    </location>
</feature>
<keyword evidence="2" id="KW-0472">Membrane</keyword>
<organism evidence="4 5">
    <name type="scientific">Rhizobium rhizoryzae</name>
    <dbReference type="NCBI Taxonomy" id="451876"/>
    <lineage>
        <taxon>Bacteria</taxon>
        <taxon>Pseudomonadati</taxon>
        <taxon>Pseudomonadota</taxon>
        <taxon>Alphaproteobacteria</taxon>
        <taxon>Hyphomicrobiales</taxon>
        <taxon>Rhizobiaceae</taxon>
        <taxon>Rhizobium/Agrobacterium group</taxon>
        <taxon>Rhizobium</taxon>
    </lineage>
</organism>
<dbReference type="Proteomes" id="UP000519897">
    <property type="component" value="Unassembled WGS sequence"/>
</dbReference>
<dbReference type="Pfam" id="PF04397">
    <property type="entry name" value="LytTR"/>
    <property type="match status" value="1"/>
</dbReference>
<evidence type="ECO:0000256" key="2">
    <source>
        <dbReference type="SAM" id="Phobius"/>
    </source>
</evidence>
<dbReference type="EMBL" id="JACIEC010000001">
    <property type="protein sequence ID" value="MBB4141713.1"/>
    <property type="molecule type" value="Genomic_DNA"/>
</dbReference>
<dbReference type="GO" id="GO:0003677">
    <property type="term" value="F:DNA binding"/>
    <property type="evidence" value="ECO:0007669"/>
    <property type="project" value="InterPro"/>
</dbReference>
<evidence type="ECO:0000259" key="3">
    <source>
        <dbReference type="PROSITE" id="PS50930"/>
    </source>
</evidence>
<feature type="compositionally biased region" description="Low complexity" evidence="1">
    <location>
        <begin position="193"/>
        <end position="208"/>
    </location>
</feature>
<protein>
    <recommendedName>
        <fullName evidence="3">HTH LytTR-type domain-containing protein</fullName>
    </recommendedName>
</protein>